<dbReference type="OrthoDB" id="72058at2759"/>
<dbReference type="VEuPathDB" id="FungiDB:SDRG_14837"/>
<organism evidence="2 3">
    <name type="scientific">Saprolegnia diclina (strain VS20)</name>
    <dbReference type="NCBI Taxonomy" id="1156394"/>
    <lineage>
        <taxon>Eukaryota</taxon>
        <taxon>Sar</taxon>
        <taxon>Stramenopiles</taxon>
        <taxon>Oomycota</taxon>
        <taxon>Saprolegniomycetes</taxon>
        <taxon>Saprolegniales</taxon>
        <taxon>Saprolegniaceae</taxon>
        <taxon>Saprolegnia</taxon>
    </lineage>
</organism>
<accession>T0PYT4</accession>
<dbReference type="GeneID" id="19955564"/>
<dbReference type="RefSeq" id="XP_008619215.1">
    <property type="nucleotide sequence ID" value="XM_008620993.1"/>
</dbReference>
<evidence type="ECO:0000313" key="2">
    <source>
        <dbReference type="EMBL" id="EQC27396.1"/>
    </source>
</evidence>
<feature type="region of interest" description="Disordered" evidence="1">
    <location>
        <begin position="176"/>
        <end position="201"/>
    </location>
</feature>
<evidence type="ECO:0000256" key="1">
    <source>
        <dbReference type="SAM" id="MobiDB-lite"/>
    </source>
</evidence>
<proteinExistence type="predicted"/>
<dbReference type="EMBL" id="JH767209">
    <property type="protein sequence ID" value="EQC27396.1"/>
    <property type="molecule type" value="Genomic_DNA"/>
</dbReference>
<dbReference type="InParanoid" id="T0PYT4"/>
<keyword evidence="3" id="KW-1185">Reference proteome</keyword>
<dbReference type="Proteomes" id="UP000030762">
    <property type="component" value="Unassembled WGS sequence"/>
</dbReference>
<gene>
    <name evidence="2" type="ORF">SDRG_14837</name>
</gene>
<dbReference type="OMA" id="WPSSEYA"/>
<sequence length="546" mass="60652">MQVATFYLPYCGHDDLFSSSYVRCQKSSGHKILRCFPHCCPRHVHYRNCGTAIRIAVTSTIEARAFAAFGLATEVRPRVGDVIYLDDLRVRSHESPLATHLEGSRLDENGHFEFDEKQADGWHYGWKSGRSKAQRDLLHVLWAVVLHPVDAHRWTVVAVAISTPFTIVSYRGEHNKKKKHAQSIPRRLQRPASPSLSDDERDASVSSLDRLLRFLGDYRLDTAPRDVLRGIEARLLVMHGLHALPLLPAATTRPGLTVPDHVTSSMVVALTLAHPLFLSRVNDYLLAHAEAVLNKAALSRVSDSLLHRVLVPYLDAELQASCGVSLTDVADTISASTSSYDGFTPRFIAQLREAYITTQSTLVRLELTPVQTPLDGTWVWSSADMSALDALPWTLPHYLRYLANSGSFTQRLVGHTLQMQSTPAAFSTVPCELVLDGDVRSLRVLPSGESCMGQVAVDYTGCLVAGKELQLRLFLYERNRSSCFLATMRVWPSSEYALVYRVQLERACLDDAALLDVRASLRVAALGATEPLGTFLSTYHRAAEHL</sequence>
<dbReference type="AlphaFoldDB" id="T0PYT4"/>
<reference evidence="2 3" key="1">
    <citation type="submission" date="2012-04" db="EMBL/GenBank/DDBJ databases">
        <title>The Genome Sequence of Saprolegnia declina VS20.</title>
        <authorList>
            <consortium name="The Broad Institute Genome Sequencing Platform"/>
            <person name="Russ C."/>
            <person name="Nusbaum C."/>
            <person name="Tyler B."/>
            <person name="van West P."/>
            <person name="Dieguez-Uribeondo J."/>
            <person name="de Bruijn I."/>
            <person name="Tripathy S."/>
            <person name="Jiang R."/>
            <person name="Young S.K."/>
            <person name="Zeng Q."/>
            <person name="Gargeya S."/>
            <person name="Fitzgerald M."/>
            <person name="Haas B."/>
            <person name="Abouelleil A."/>
            <person name="Alvarado L."/>
            <person name="Arachchi H.M."/>
            <person name="Berlin A."/>
            <person name="Chapman S.B."/>
            <person name="Goldberg J."/>
            <person name="Griggs A."/>
            <person name="Gujja S."/>
            <person name="Hansen M."/>
            <person name="Howarth C."/>
            <person name="Imamovic A."/>
            <person name="Larimer J."/>
            <person name="McCowen C."/>
            <person name="Montmayeur A."/>
            <person name="Murphy C."/>
            <person name="Neiman D."/>
            <person name="Pearson M."/>
            <person name="Priest M."/>
            <person name="Roberts A."/>
            <person name="Saif S."/>
            <person name="Shea T."/>
            <person name="Sisk P."/>
            <person name="Sykes S."/>
            <person name="Wortman J."/>
            <person name="Nusbaum C."/>
            <person name="Birren B."/>
        </authorList>
    </citation>
    <scope>NUCLEOTIDE SEQUENCE [LARGE SCALE GENOMIC DNA]</scope>
    <source>
        <strain evidence="2 3">VS20</strain>
    </source>
</reference>
<protein>
    <submittedName>
        <fullName evidence="2">Uncharacterized protein</fullName>
    </submittedName>
</protein>
<name>T0PYT4_SAPDV</name>
<evidence type="ECO:0000313" key="3">
    <source>
        <dbReference type="Proteomes" id="UP000030762"/>
    </source>
</evidence>